<evidence type="ECO:0000256" key="1">
    <source>
        <dbReference type="ARBA" id="ARBA00022723"/>
    </source>
</evidence>
<dbReference type="SMART" id="SM00184">
    <property type="entry name" value="RING"/>
    <property type="match status" value="1"/>
</dbReference>
<keyword evidence="2 4" id="KW-0863">Zinc-finger</keyword>
<dbReference type="Gene3D" id="3.30.40.10">
    <property type="entry name" value="Zinc/RING finger domain, C3HC4 (zinc finger)"/>
    <property type="match status" value="1"/>
</dbReference>
<feature type="domain" description="RING-type" evidence="6">
    <location>
        <begin position="61"/>
        <end position="106"/>
    </location>
</feature>
<dbReference type="Proteomes" id="UP001177140">
    <property type="component" value="Unassembled WGS sequence"/>
</dbReference>
<evidence type="ECO:0000313" key="7">
    <source>
        <dbReference type="EMBL" id="MCL7025713.1"/>
    </source>
</evidence>
<dbReference type="SUPFAM" id="SSF57850">
    <property type="entry name" value="RING/U-box"/>
    <property type="match status" value="1"/>
</dbReference>
<dbReference type="AlphaFoldDB" id="A0AA41V5V1"/>
<dbReference type="InterPro" id="IPR001841">
    <property type="entry name" value="Znf_RING"/>
</dbReference>
<dbReference type="PROSITE" id="PS50089">
    <property type="entry name" value="ZF_RING_2"/>
    <property type="match status" value="1"/>
</dbReference>
<comment type="caution">
    <text evidence="7">The sequence shown here is derived from an EMBL/GenBank/DDBJ whole genome shotgun (WGS) entry which is preliminary data.</text>
</comment>
<dbReference type="EMBL" id="JAJJMA010048325">
    <property type="protein sequence ID" value="MCL7025713.1"/>
    <property type="molecule type" value="Genomic_DNA"/>
</dbReference>
<dbReference type="PANTHER" id="PTHR45969:SF69">
    <property type="entry name" value="FINGER DOMAIN PROTEIN, PUTATIVE (AFU_ORTHOLOGUE AFUA_3G12190)-RELATED"/>
    <property type="match status" value="1"/>
</dbReference>
<dbReference type="PANTHER" id="PTHR45969">
    <property type="entry name" value="RING ZINC FINGER PROTEIN-RELATED"/>
    <property type="match status" value="1"/>
</dbReference>
<evidence type="ECO:0000256" key="2">
    <source>
        <dbReference type="ARBA" id="ARBA00022771"/>
    </source>
</evidence>
<evidence type="ECO:0000256" key="5">
    <source>
        <dbReference type="SAM" id="MobiDB-lite"/>
    </source>
</evidence>
<name>A0AA41V5V1_PAPNU</name>
<evidence type="ECO:0000259" key="6">
    <source>
        <dbReference type="PROSITE" id="PS50089"/>
    </source>
</evidence>
<dbReference type="GO" id="GO:0016567">
    <property type="term" value="P:protein ubiquitination"/>
    <property type="evidence" value="ECO:0007669"/>
    <property type="project" value="TreeGrafter"/>
</dbReference>
<dbReference type="InterPro" id="IPR013083">
    <property type="entry name" value="Znf_RING/FYVE/PHD"/>
</dbReference>
<dbReference type="Pfam" id="PF13639">
    <property type="entry name" value="zf-RING_2"/>
    <property type="match status" value="1"/>
</dbReference>
<protein>
    <recommendedName>
        <fullName evidence="6">RING-type domain-containing protein</fullName>
    </recommendedName>
</protein>
<gene>
    <name evidence="7" type="ORF">MKW94_002601</name>
</gene>
<dbReference type="GO" id="GO:0008270">
    <property type="term" value="F:zinc ion binding"/>
    <property type="evidence" value="ECO:0007669"/>
    <property type="project" value="UniProtKB-KW"/>
</dbReference>
<evidence type="ECO:0000313" key="8">
    <source>
        <dbReference type="Proteomes" id="UP001177140"/>
    </source>
</evidence>
<sequence>MSVTDANILNLYKILTSQGLVRTQQPSSIRPSVDIKNTASRDQTKHETLKRKSAGDEDRMCPICLDVIKDEKDEKGTATWPNCSHLFHLCCILNWTPKKQSCPLCRGGIIIPAKRQRR</sequence>
<feature type="region of interest" description="Disordered" evidence="5">
    <location>
        <begin position="25"/>
        <end position="56"/>
    </location>
</feature>
<accession>A0AA41V5V1</accession>
<evidence type="ECO:0000256" key="4">
    <source>
        <dbReference type="PROSITE-ProRule" id="PRU00175"/>
    </source>
</evidence>
<dbReference type="GO" id="GO:0061630">
    <property type="term" value="F:ubiquitin protein ligase activity"/>
    <property type="evidence" value="ECO:0007669"/>
    <property type="project" value="TreeGrafter"/>
</dbReference>
<reference evidence="7" key="1">
    <citation type="submission" date="2022-03" db="EMBL/GenBank/DDBJ databases">
        <title>A functionally conserved STORR gene fusion in Papaver species that diverged 16.8 million years ago.</title>
        <authorList>
            <person name="Catania T."/>
        </authorList>
    </citation>
    <scope>NUCLEOTIDE SEQUENCE</scope>
    <source>
        <strain evidence="7">S-191538</strain>
    </source>
</reference>
<keyword evidence="1" id="KW-0479">Metal-binding</keyword>
<proteinExistence type="predicted"/>
<feature type="compositionally biased region" description="Polar residues" evidence="5">
    <location>
        <begin position="25"/>
        <end position="41"/>
    </location>
</feature>
<keyword evidence="8" id="KW-1185">Reference proteome</keyword>
<evidence type="ECO:0000256" key="3">
    <source>
        <dbReference type="ARBA" id="ARBA00022833"/>
    </source>
</evidence>
<keyword evidence="3" id="KW-0862">Zinc</keyword>
<organism evidence="7 8">
    <name type="scientific">Papaver nudicaule</name>
    <name type="common">Iceland poppy</name>
    <dbReference type="NCBI Taxonomy" id="74823"/>
    <lineage>
        <taxon>Eukaryota</taxon>
        <taxon>Viridiplantae</taxon>
        <taxon>Streptophyta</taxon>
        <taxon>Embryophyta</taxon>
        <taxon>Tracheophyta</taxon>
        <taxon>Spermatophyta</taxon>
        <taxon>Magnoliopsida</taxon>
        <taxon>Ranunculales</taxon>
        <taxon>Papaveraceae</taxon>
        <taxon>Papaveroideae</taxon>
        <taxon>Papaver</taxon>
    </lineage>
</organism>